<evidence type="ECO:0000313" key="1">
    <source>
        <dbReference type="EMBL" id="CAD5972088.1"/>
    </source>
</evidence>
<accession>A0A9W4G8C7</accession>
<organism evidence="1 2">
    <name type="scientific">Planktothrix pseudagardhii</name>
    <dbReference type="NCBI Taxonomy" id="132604"/>
    <lineage>
        <taxon>Bacteria</taxon>
        <taxon>Bacillati</taxon>
        <taxon>Cyanobacteriota</taxon>
        <taxon>Cyanophyceae</taxon>
        <taxon>Oscillatoriophycideae</taxon>
        <taxon>Oscillatoriales</taxon>
        <taxon>Microcoleaceae</taxon>
        <taxon>Planktothrix</taxon>
    </lineage>
</organism>
<dbReference type="KEGG" id="ppsu:NO713_03891"/>
<keyword evidence="2" id="KW-1185">Reference proteome</keyword>
<reference evidence="1" key="1">
    <citation type="submission" date="2020-09" db="EMBL/GenBank/DDBJ databases">
        <authorList>
            <person name="Blom J."/>
        </authorList>
    </citation>
    <scope>NUCLEOTIDE SEQUENCE</scope>
    <source>
        <strain evidence="1">No.713</strain>
    </source>
</reference>
<dbReference type="EMBL" id="LR882967">
    <property type="protein sequence ID" value="CAD5972088.1"/>
    <property type="molecule type" value="Genomic_DNA"/>
</dbReference>
<gene>
    <name evidence="1" type="ORF">NO713_03891</name>
</gene>
<sequence>MSLAIYMDEHIHSAITVGLRLRDIDVLTVY</sequence>
<dbReference type="Proteomes" id="UP001153719">
    <property type="component" value="Chromosome"/>
</dbReference>
<protein>
    <recommendedName>
        <fullName evidence="3">DUF5615 domain-containing protein</fullName>
    </recommendedName>
</protein>
<dbReference type="AlphaFoldDB" id="A0A9W4G8C7"/>
<name>A0A9W4G8C7_9CYAN</name>
<evidence type="ECO:0008006" key="3">
    <source>
        <dbReference type="Google" id="ProtNLM"/>
    </source>
</evidence>
<evidence type="ECO:0000313" key="2">
    <source>
        <dbReference type="Proteomes" id="UP001153719"/>
    </source>
</evidence>
<proteinExistence type="predicted"/>